<sequence>MLSDITSQILDSFVLQIRKKENQARLQRHLVDPTIKYILEKLSPYLLGGAVVLSLIVLLTLTMIFLIATFVSVFLKYALLAGIAYLVTLNASNNRLERNQVVLISFAITLIFALIDLYGGIFPGIMNAICNCPSQ</sequence>
<proteinExistence type="predicted"/>
<evidence type="ECO:0000313" key="3">
    <source>
        <dbReference type="Proteomes" id="UP001497392"/>
    </source>
</evidence>
<organism evidence="2 3">
    <name type="scientific">Coccomyxa viridis</name>
    <dbReference type="NCBI Taxonomy" id="1274662"/>
    <lineage>
        <taxon>Eukaryota</taxon>
        <taxon>Viridiplantae</taxon>
        <taxon>Chlorophyta</taxon>
        <taxon>core chlorophytes</taxon>
        <taxon>Trebouxiophyceae</taxon>
        <taxon>Trebouxiophyceae incertae sedis</taxon>
        <taxon>Coccomyxaceae</taxon>
        <taxon>Coccomyxa</taxon>
    </lineage>
</organism>
<keyword evidence="3" id="KW-1185">Reference proteome</keyword>
<feature type="transmembrane region" description="Helical" evidence="1">
    <location>
        <begin position="103"/>
        <end position="126"/>
    </location>
</feature>
<keyword evidence="1" id="KW-1133">Transmembrane helix</keyword>
<comment type="caution">
    <text evidence="2">The sequence shown here is derived from an EMBL/GenBank/DDBJ whole genome shotgun (WGS) entry which is preliminary data.</text>
</comment>
<reference evidence="2 3" key="1">
    <citation type="submission" date="2024-06" db="EMBL/GenBank/DDBJ databases">
        <authorList>
            <person name="Kraege A."/>
            <person name="Thomma B."/>
        </authorList>
    </citation>
    <scope>NUCLEOTIDE SEQUENCE [LARGE SCALE GENOMIC DNA]</scope>
</reference>
<gene>
    <name evidence="2" type="primary">g9286</name>
    <name evidence="2" type="ORF">VP750_LOCUS8343</name>
</gene>
<keyword evidence="1" id="KW-0472">Membrane</keyword>
<name>A0ABP1G2S7_9CHLO</name>
<evidence type="ECO:0000256" key="1">
    <source>
        <dbReference type="SAM" id="Phobius"/>
    </source>
</evidence>
<protein>
    <submittedName>
        <fullName evidence="2">G9286 protein</fullName>
    </submittedName>
</protein>
<dbReference type="Proteomes" id="UP001497392">
    <property type="component" value="Unassembled WGS sequence"/>
</dbReference>
<feature type="transmembrane region" description="Helical" evidence="1">
    <location>
        <begin position="45"/>
        <end position="68"/>
    </location>
</feature>
<accession>A0ABP1G2S7</accession>
<feature type="transmembrane region" description="Helical" evidence="1">
    <location>
        <begin position="74"/>
        <end position="91"/>
    </location>
</feature>
<dbReference type="EMBL" id="CAXHTA020000016">
    <property type="protein sequence ID" value="CAL5226437.1"/>
    <property type="molecule type" value="Genomic_DNA"/>
</dbReference>
<keyword evidence="1" id="KW-0812">Transmembrane</keyword>
<evidence type="ECO:0000313" key="2">
    <source>
        <dbReference type="EMBL" id="CAL5226437.1"/>
    </source>
</evidence>